<dbReference type="InterPro" id="IPR033114">
    <property type="entry name" value="HNH_CAS9"/>
</dbReference>
<keyword evidence="2 12" id="KW-0540">Nuclease</keyword>
<dbReference type="InterPro" id="IPR041383">
    <property type="entry name" value="RuvC_III"/>
</dbReference>
<dbReference type="InterPro" id="IPR036397">
    <property type="entry name" value="RNaseH_sf"/>
</dbReference>
<dbReference type="PROSITE" id="PS51749">
    <property type="entry name" value="HNH_CAS9"/>
    <property type="match status" value="1"/>
</dbReference>
<comment type="cofactor">
    <cofactor evidence="1">
        <name>Mg(2+)</name>
        <dbReference type="ChEBI" id="CHEBI:18420"/>
    </cofactor>
</comment>
<evidence type="ECO:0000256" key="8">
    <source>
        <dbReference type="ARBA" id="ARBA00023118"/>
    </source>
</evidence>
<evidence type="ECO:0000256" key="9">
    <source>
        <dbReference type="ARBA" id="ARBA00023125"/>
    </source>
</evidence>
<dbReference type="GO" id="GO:0046872">
    <property type="term" value="F:metal ion binding"/>
    <property type="evidence" value="ECO:0007669"/>
    <property type="project" value="UniProtKB-KW"/>
</dbReference>
<evidence type="ECO:0000313" key="15">
    <source>
        <dbReference type="Proteomes" id="UP001319104"/>
    </source>
</evidence>
<dbReference type="InterPro" id="IPR003615">
    <property type="entry name" value="HNH_nuc"/>
</dbReference>
<evidence type="ECO:0000256" key="10">
    <source>
        <dbReference type="ARBA" id="ARBA00023211"/>
    </source>
</evidence>
<comment type="caution">
    <text evidence="14">The sequence shown here is derived from an EMBL/GenBank/DDBJ whole genome shotgun (WGS) entry which is preliminary data.</text>
</comment>
<evidence type="ECO:0000256" key="3">
    <source>
        <dbReference type="ARBA" id="ARBA00022723"/>
    </source>
</evidence>
<keyword evidence="6" id="KW-0460">Magnesium</keyword>
<keyword evidence="7" id="KW-0694">RNA-binding</keyword>
<proteinExistence type="predicted"/>
<evidence type="ECO:0000256" key="4">
    <source>
        <dbReference type="ARBA" id="ARBA00022759"/>
    </source>
</evidence>
<keyword evidence="8" id="KW-0051">Antiviral defense</keyword>
<feature type="domain" description="HNH Cas9-type" evidence="13">
    <location>
        <begin position="716"/>
        <end position="878"/>
    </location>
</feature>
<evidence type="ECO:0000256" key="6">
    <source>
        <dbReference type="ARBA" id="ARBA00022842"/>
    </source>
</evidence>
<evidence type="ECO:0000313" key="14">
    <source>
        <dbReference type="EMBL" id="MBS9525527.1"/>
    </source>
</evidence>
<dbReference type="GO" id="GO:0003677">
    <property type="term" value="F:DNA binding"/>
    <property type="evidence" value="ECO:0007669"/>
    <property type="project" value="UniProtKB-UniRule"/>
</dbReference>
<keyword evidence="9 12" id="KW-0238">DNA-binding</keyword>
<evidence type="ECO:0000256" key="7">
    <source>
        <dbReference type="ARBA" id="ARBA00022884"/>
    </source>
</evidence>
<dbReference type="NCBIfam" id="TIGR01865">
    <property type="entry name" value="cas_Csn1"/>
    <property type="match status" value="2"/>
</dbReference>
<gene>
    <name evidence="14" type="ORF">KI659_16035</name>
</gene>
<dbReference type="GO" id="GO:0051607">
    <property type="term" value="P:defense response to virus"/>
    <property type="evidence" value="ECO:0007669"/>
    <property type="project" value="UniProtKB-KW"/>
</dbReference>
<evidence type="ECO:0000259" key="13">
    <source>
        <dbReference type="PROSITE" id="PS51749"/>
    </source>
</evidence>
<dbReference type="Pfam" id="PF18541">
    <property type="entry name" value="RuvC_III"/>
    <property type="match status" value="1"/>
</dbReference>
<dbReference type="GO" id="GO:0003723">
    <property type="term" value="F:RNA binding"/>
    <property type="evidence" value="ECO:0007669"/>
    <property type="project" value="UniProtKB-UniRule"/>
</dbReference>
<reference evidence="14 15" key="1">
    <citation type="submission" date="2021-05" db="EMBL/GenBank/DDBJ databases">
        <authorList>
            <person name="Zhang Z.D."/>
            <person name="Osman G."/>
        </authorList>
    </citation>
    <scope>NUCLEOTIDE SEQUENCE [LARGE SCALE GENOMIC DNA]</scope>
    <source>
        <strain evidence="14 15">KCTC 32217</strain>
    </source>
</reference>
<evidence type="ECO:0000256" key="11">
    <source>
        <dbReference type="ARBA" id="ARBA00046380"/>
    </source>
</evidence>
<dbReference type="Gene3D" id="1.10.30.50">
    <property type="match status" value="1"/>
</dbReference>
<dbReference type="GO" id="GO:0004519">
    <property type="term" value="F:endonuclease activity"/>
    <property type="evidence" value="ECO:0007669"/>
    <property type="project" value="UniProtKB-UniRule"/>
</dbReference>
<keyword evidence="4 12" id="KW-0255">Endonuclease</keyword>
<dbReference type="RefSeq" id="WP_213946388.1">
    <property type="nucleotide sequence ID" value="NZ_JAHCMY010000014.1"/>
</dbReference>
<evidence type="ECO:0000256" key="5">
    <source>
        <dbReference type="ARBA" id="ARBA00022801"/>
    </source>
</evidence>
<keyword evidence="5 12" id="KW-0378">Hydrolase</keyword>
<dbReference type="EMBL" id="JAHCMY010000014">
    <property type="protein sequence ID" value="MBS9525527.1"/>
    <property type="molecule type" value="Genomic_DNA"/>
</dbReference>
<accession>A0AAP2CJW4</accession>
<evidence type="ECO:0000256" key="12">
    <source>
        <dbReference type="PROSITE-ProRule" id="PRU01085"/>
    </source>
</evidence>
<keyword evidence="3" id="KW-0479">Metal-binding</keyword>
<sequence length="1366" mass="160737">MEKIFGIDLGTNSFGGVLREGGEFPWYGVCTFKKGVGNKEGKEYSYAGERTKNRATRRLYNARRYRKWATLQFLISNNYCPLAQEKLNEWRYYSKDTGRTFPVDDDSFNSWIKLDFNKDGFPDYSSPYQLRRELLFTKLNLNERSDRYKLGRALYHIAQRRGFKSSRKNGGTEKVAIYKGSSKTATIGRNEYEQLILDHKTLGAAFAFLEDSGIRIRNRYTLRADYEQEVDIICSFQELEREKFLDPIKKAIFYQRPLRSQKGLVGKCTLEPKKPRSPVSHPAFEEFRAWSFLNNIKYFESHTGKWEPIPLALKEEVLKEKFFFKNDKEFEFSRLNKHLQKIGNKKWKFNFKDETSVPGCPVSARLRSLFGEDWMTFEKTKQTFKYGKPKTITYTIEDVWHVLFSYEDEEIMQDFFLTNFEFNEEQLIEVTALWNSFPDGYASLSLKAINNILPFLRKGLTYTEAVLMAKIPDLMGVEAFAQNQDFVTTRIIQEIEDNRKEKKAIGIVNKLIADYFLEEYKQGFNDPSYKLDADDRSDIQKAISAHFGEEAWDKEINQQFYISRVESLYQDFFASRVRKHFLQPNLLDQVKKVLEDEFHLEEKMLSKLYHPSQIDIYSPAKMSDDGKIYLPSPKTGAFKNPMAYKALYQLRRVMNNLIATGKIDEDTRIVVEIARELNDANKRWAIEAYQRQRENENREIAFAITQLLRDPEFRGNANPDNQTDKEKLRLWTEQSDNPEEFWKEVLATKDDVKKYRLWKEQGCICFYTGKVIRFTQLFDPNIIQFEHTIPRSQSFDNSLANQTVCYTHYNHDVKKNRLPVELPNYEEDTNEGKAIKPHLINWEKKIDSLYKLIQKAKASSKYAQDKSQKDAAIRKRHLLQMEYNYWKNKIDRFTRKDVPSGFKNSQLIDSQLISKYAFHYLKTVFNRVDVQKGTVTSIFRKIYGIQSKEEEKDRSKHYHHAIDAAVLTLIPKAAERERILKEYFEDMEECRKQKYPLQPFDGFSNKVFEEIKENILINNIPNKDQAFSPGKKVVRRRGKVVFLRDSGGKLILDCNGNKVPKIAQGDSIRGQLHEDKFYGKVKVVKRDPEGKPLRDVKNNYIFEEKEDGFRFVIRRPIEEITDLKKIVDPHLARMIEAQINGRSLSKAINDGVWMINKLGEKVNKIRRVRCWTGEKPLAIKSQTYKSRHDYKNYYYASNGENFAFAMYLGEDGKRYMFSKSLYEVRNLQNDNSFELRIEIPKGKSLIPAFLFHVFKVGQKVLFYEKHPDEIEISNKIDISRRLYYVERLYDSTRGNIRFRHHLEARSDDQLLIDFPEKEFGKKGKNGFSKFSSEQIWPRLLLSHGNMNFLIEGKDFSFGIGREIVLI</sequence>
<keyword evidence="15" id="KW-1185">Reference proteome</keyword>
<name>A0AAP2CJW4_9BACT</name>
<evidence type="ECO:0000256" key="2">
    <source>
        <dbReference type="ARBA" id="ARBA00022722"/>
    </source>
</evidence>
<protein>
    <recommendedName>
        <fullName evidence="13">HNH Cas9-type domain-containing protein</fullName>
    </recommendedName>
</protein>
<dbReference type="Gene3D" id="3.30.420.10">
    <property type="entry name" value="Ribonuclease H-like superfamily/Ribonuclease H"/>
    <property type="match status" value="1"/>
</dbReference>
<dbReference type="Pfam" id="PF13395">
    <property type="entry name" value="HNH_4"/>
    <property type="match status" value="1"/>
</dbReference>
<dbReference type="Proteomes" id="UP001319104">
    <property type="component" value="Unassembled WGS sequence"/>
</dbReference>
<keyword evidence="10" id="KW-0464">Manganese</keyword>
<evidence type="ECO:0000256" key="1">
    <source>
        <dbReference type="ARBA" id="ARBA00001946"/>
    </source>
</evidence>
<comment type="subunit">
    <text evidence="11">Monomer. Binds crRNA and tracrRNA.</text>
</comment>
<dbReference type="InterPro" id="IPR028629">
    <property type="entry name" value="Cas9"/>
</dbReference>
<organism evidence="14 15">
    <name type="scientific">Litoribacter ruber</name>
    <dbReference type="NCBI Taxonomy" id="702568"/>
    <lineage>
        <taxon>Bacteria</taxon>
        <taxon>Pseudomonadati</taxon>
        <taxon>Bacteroidota</taxon>
        <taxon>Cytophagia</taxon>
        <taxon>Cytophagales</taxon>
        <taxon>Cyclobacteriaceae</taxon>
        <taxon>Litoribacter</taxon>
    </lineage>
</organism>
<dbReference type="GO" id="GO:0016787">
    <property type="term" value="F:hydrolase activity"/>
    <property type="evidence" value="ECO:0007669"/>
    <property type="project" value="UniProtKB-KW"/>
</dbReference>